<dbReference type="RefSeq" id="WP_265385133.1">
    <property type="nucleotide sequence ID" value="NZ_CP110617.1"/>
</dbReference>
<dbReference type="InterPro" id="IPR036625">
    <property type="entry name" value="E3-bd_dom_sf"/>
</dbReference>
<protein>
    <submittedName>
        <fullName evidence="5">Lsr2 family protein</fullName>
    </submittedName>
</protein>
<reference evidence="5" key="1">
    <citation type="submission" date="2022-10" db="EMBL/GenBank/DDBJ databases">
        <title>Rhodococcus sp.75.</title>
        <authorList>
            <person name="Sun M."/>
        </authorList>
    </citation>
    <scope>NUCLEOTIDE SEQUENCE</scope>
    <source>
        <strain evidence="5">75</strain>
        <plasmid evidence="5">unnamed2</plasmid>
    </source>
</reference>
<dbReference type="EMBL" id="CP110617">
    <property type="protein sequence ID" value="UZJ27029.1"/>
    <property type="molecule type" value="Genomic_DNA"/>
</dbReference>
<feature type="domain" description="Lsr2 dimerization" evidence="3">
    <location>
        <begin position="3"/>
        <end position="57"/>
    </location>
</feature>
<feature type="domain" description="Lsr2 DNA-binding" evidence="4">
    <location>
        <begin position="86"/>
        <end position="121"/>
    </location>
</feature>
<dbReference type="InterPro" id="IPR055370">
    <property type="entry name" value="Lsr2_DNA-bd"/>
</dbReference>
<dbReference type="InterPro" id="IPR024412">
    <property type="entry name" value="Lsr2_dim_dom"/>
</dbReference>
<evidence type="ECO:0000256" key="2">
    <source>
        <dbReference type="SAM" id="MobiDB-lite"/>
    </source>
</evidence>
<evidence type="ECO:0000256" key="1">
    <source>
        <dbReference type="ARBA" id="ARBA00023125"/>
    </source>
</evidence>
<feature type="compositionally biased region" description="Basic and acidic residues" evidence="2">
    <location>
        <begin position="84"/>
        <end position="95"/>
    </location>
</feature>
<accession>A0ABY6P5T2</accession>
<geneLocation type="plasmid" evidence="5 6">
    <name>unnamed2</name>
</geneLocation>
<dbReference type="Gene3D" id="4.10.320.10">
    <property type="entry name" value="E3-binding domain"/>
    <property type="match status" value="1"/>
</dbReference>
<feature type="compositionally biased region" description="Polar residues" evidence="2">
    <location>
        <begin position="58"/>
        <end position="83"/>
    </location>
</feature>
<evidence type="ECO:0000259" key="3">
    <source>
        <dbReference type="Pfam" id="PF11774"/>
    </source>
</evidence>
<evidence type="ECO:0000259" key="4">
    <source>
        <dbReference type="Pfam" id="PF23359"/>
    </source>
</evidence>
<dbReference type="InterPro" id="IPR042261">
    <property type="entry name" value="Lsr2-like_dimerization"/>
</dbReference>
<name>A0ABY6P5T2_9NOCA</name>
<proteinExistence type="predicted"/>
<dbReference type="Gene3D" id="3.30.60.230">
    <property type="entry name" value="Lsr2, dimerization domain"/>
    <property type="match status" value="1"/>
</dbReference>
<dbReference type="Proteomes" id="UP001164965">
    <property type="component" value="Plasmid unnamed2"/>
</dbReference>
<gene>
    <name evidence="5" type="ORF">RHODO2019_18610</name>
</gene>
<keyword evidence="5" id="KW-0614">Plasmid</keyword>
<dbReference type="Pfam" id="PF11774">
    <property type="entry name" value="Lsr2"/>
    <property type="match status" value="1"/>
</dbReference>
<keyword evidence="6" id="KW-1185">Reference proteome</keyword>
<organism evidence="5 6">
    <name type="scientific">Rhodococcus antarcticus</name>
    <dbReference type="NCBI Taxonomy" id="2987751"/>
    <lineage>
        <taxon>Bacteria</taxon>
        <taxon>Bacillati</taxon>
        <taxon>Actinomycetota</taxon>
        <taxon>Actinomycetes</taxon>
        <taxon>Mycobacteriales</taxon>
        <taxon>Nocardiaceae</taxon>
        <taxon>Rhodococcus</taxon>
    </lineage>
</organism>
<keyword evidence="1" id="KW-0238">DNA-binding</keyword>
<dbReference type="Pfam" id="PF23359">
    <property type="entry name" value="Lsr2_DNA-bd"/>
    <property type="match status" value="1"/>
</dbReference>
<evidence type="ECO:0000313" key="5">
    <source>
        <dbReference type="EMBL" id="UZJ27029.1"/>
    </source>
</evidence>
<feature type="region of interest" description="Disordered" evidence="2">
    <location>
        <begin position="54"/>
        <end position="108"/>
    </location>
</feature>
<sequence length="122" mass="13303">METVFTDDLTGDTLTPDDTQTVTFTVDGVSYEIDLSAKNAASLRNDFAAWTEHAHTVPGTTTTRRAARQPLTTAQRPKTVQRSTADREGSTRIREWAQSNGHTVSARGRIPATVVDAYNAAH</sequence>
<evidence type="ECO:0000313" key="6">
    <source>
        <dbReference type="Proteomes" id="UP001164965"/>
    </source>
</evidence>